<evidence type="ECO:0000313" key="2">
    <source>
        <dbReference type="EMBL" id="OWF54204.1"/>
    </source>
</evidence>
<accession>A0A210QZM1</accession>
<dbReference type="AlphaFoldDB" id="A0A210QZM1"/>
<feature type="region of interest" description="Disordered" evidence="1">
    <location>
        <begin position="36"/>
        <end position="67"/>
    </location>
</feature>
<comment type="caution">
    <text evidence="2">The sequence shown here is derived from an EMBL/GenBank/DDBJ whole genome shotgun (WGS) entry which is preliminary data.</text>
</comment>
<organism evidence="2 3">
    <name type="scientific">Mizuhopecten yessoensis</name>
    <name type="common">Japanese scallop</name>
    <name type="synonym">Patinopecten yessoensis</name>
    <dbReference type="NCBI Taxonomy" id="6573"/>
    <lineage>
        <taxon>Eukaryota</taxon>
        <taxon>Metazoa</taxon>
        <taxon>Spiralia</taxon>
        <taxon>Lophotrochozoa</taxon>
        <taxon>Mollusca</taxon>
        <taxon>Bivalvia</taxon>
        <taxon>Autobranchia</taxon>
        <taxon>Pteriomorphia</taxon>
        <taxon>Pectinida</taxon>
        <taxon>Pectinoidea</taxon>
        <taxon>Pectinidae</taxon>
        <taxon>Mizuhopecten</taxon>
    </lineage>
</organism>
<reference evidence="2 3" key="1">
    <citation type="journal article" date="2017" name="Nat. Ecol. Evol.">
        <title>Scallop genome provides insights into evolution of bilaterian karyotype and development.</title>
        <authorList>
            <person name="Wang S."/>
            <person name="Zhang J."/>
            <person name="Jiao W."/>
            <person name="Li J."/>
            <person name="Xun X."/>
            <person name="Sun Y."/>
            <person name="Guo X."/>
            <person name="Huan P."/>
            <person name="Dong B."/>
            <person name="Zhang L."/>
            <person name="Hu X."/>
            <person name="Sun X."/>
            <person name="Wang J."/>
            <person name="Zhao C."/>
            <person name="Wang Y."/>
            <person name="Wang D."/>
            <person name="Huang X."/>
            <person name="Wang R."/>
            <person name="Lv J."/>
            <person name="Li Y."/>
            <person name="Zhang Z."/>
            <person name="Liu B."/>
            <person name="Lu W."/>
            <person name="Hui Y."/>
            <person name="Liang J."/>
            <person name="Zhou Z."/>
            <person name="Hou R."/>
            <person name="Li X."/>
            <person name="Liu Y."/>
            <person name="Li H."/>
            <person name="Ning X."/>
            <person name="Lin Y."/>
            <person name="Zhao L."/>
            <person name="Xing Q."/>
            <person name="Dou J."/>
            <person name="Li Y."/>
            <person name="Mao J."/>
            <person name="Guo H."/>
            <person name="Dou H."/>
            <person name="Li T."/>
            <person name="Mu C."/>
            <person name="Jiang W."/>
            <person name="Fu Q."/>
            <person name="Fu X."/>
            <person name="Miao Y."/>
            <person name="Liu J."/>
            <person name="Yu Q."/>
            <person name="Li R."/>
            <person name="Liao H."/>
            <person name="Li X."/>
            <person name="Kong Y."/>
            <person name="Jiang Z."/>
            <person name="Chourrout D."/>
            <person name="Li R."/>
            <person name="Bao Z."/>
        </authorList>
    </citation>
    <scope>NUCLEOTIDE SEQUENCE [LARGE SCALE GENOMIC DNA]</scope>
    <source>
        <strain evidence="2 3">PY_sf001</strain>
    </source>
</reference>
<sequence>MTSTTTAISWNEPEIDTSVNNFVEDLPSKLKRFDIPSTQHWPRSGPKKDVTLIPSLPDTFPATDDVS</sequence>
<evidence type="ECO:0000313" key="3">
    <source>
        <dbReference type="Proteomes" id="UP000242188"/>
    </source>
</evidence>
<protein>
    <submittedName>
        <fullName evidence="2">Uncharacterized protein</fullName>
    </submittedName>
</protein>
<name>A0A210QZM1_MIZYE</name>
<proteinExistence type="predicted"/>
<keyword evidence="3" id="KW-1185">Reference proteome</keyword>
<dbReference type="EMBL" id="NEDP02001154">
    <property type="protein sequence ID" value="OWF54204.1"/>
    <property type="molecule type" value="Genomic_DNA"/>
</dbReference>
<evidence type="ECO:0000256" key="1">
    <source>
        <dbReference type="SAM" id="MobiDB-lite"/>
    </source>
</evidence>
<gene>
    <name evidence="2" type="ORF">KP79_PYT18948</name>
</gene>
<dbReference type="Proteomes" id="UP000242188">
    <property type="component" value="Unassembled WGS sequence"/>
</dbReference>